<feature type="region of interest" description="Disordered" evidence="1">
    <location>
        <begin position="409"/>
        <end position="428"/>
    </location>
</feature>
<accession>A0A3S1B4Q8</accession>
<dbReference type="Proteomes" id="UP000271974">
    <property type="component" value="Unassembled WGS sequence"/>
</dbReference>
<feature type="compositionally biased region" description="Polar residues" evidence="1">
    <location>
        <begin position="491"/>
        <end position="505"/>
    </location>
</feature>
<keyword evidence="3" id="KW-1185">Reference proteome</keyword>
<protein>
    <submittedName>
        <fullName evidence="2">Uncharacterized protein</fullName>
    </submittedName>
</protein>
<feature type="region of interest" description="Disordered" evidence="1">
    <location>
        <begin position="472"/>
        <end position="538"/>
    </location>
</feature>
<evidence type="ECO:0000256" key="1">
    <source>
        <dbReference type="SAM" id="MobiDB-lite"/>
    </source>
</evidence>
<dbReference type="EMBL" id="RQTK01000782">
    <property type="protein sequence ID" value="RUS74964.1"/>
    <property type="molecule type" value="Genomic_DNA"/>
</dbReference>
<evidence type="ECO:0000313" key="2">
    <source>
        <dbReference type="EMBL" id="RUS74964.1"/>
    </source>
</evidence>
<comment type="caution">
    <text evidence="2">The sequence shown here is derived from an EMBL/GenBank/DDBJ whole genome shotgun (WGS) entry which is preliminary data.</text>
</comment>
<organism evidence="2 3">
    <name type="scientific">Elysia chlorotica</name>
    <name type="common">Eastern emerald elysia</name>
    <name type="synonym">Sea slug</name>
    <dbReference type="NCBI Taxonomy" id="188477"/>
    <lineage>
        <taxon>Eukaryota</taxon>
        <taxon>Metazoa</taxon>
        <taxon>Spiralia</taxon>
        <taxon>Lophotrochozoa</taxon>
        <taxon>Mollusca</taxon>
        <taxon>Gastropoda</taxon>
        <taxon>Heterobranchia</taxon>
        <taxon>Euthyneura</taxon>
        <taxon>Panpulmonata</taxon>
        <taxon>Sacoglossa</taxon>
        <taxon>Placobranchoidea</taxon>
        <taxon>Plakobranchidae</taxon>
        <taxon>Elysia</taxon>
    </lineage>
</organism>
<reference evidence="2 3" key="1">
    <citation type="submission" date="2019-01" db="EMBL/GenBank/DDBJ databases">
        <title>A draft genome assembly of the solar-powered sea slug Elysia chlorotica.</title>
        <authorList>
            <person name="Cai H."/>
            <person name="Li Q."/>
            <person name="Fang X."/>
            <person name="Li J."/>
            <person name="Curtis N.E."/>
            <person name="Altenburger A."/>
            <person name="Shibata T."/>
            <person name="Feng M."/>
            <person name="Maeda T."/>
            <person name="Schwartz J.A."/>
            <person name="Shigenobu S."/>
            <person name="Lundholm N."/>
            <person name="Nishiyama T."/>
            <person name="Yang H."/>
            <person name="Hasebe M."/>
            <person name="Li S."/>
            <person name="Pierce S.K."/>
            <person name="Wang J."/>
        </authorList>
    </citation>
    <scope>NUCLEOTIDE SEQUENCE [LARGE SCALE GENOMIC DNA]</scope>
    <source>
        <strain evidence="2">EC2010</strain>
        <tissue evidence="2">Whole organism of an adult</tissue>
    </source>
</reference>
<gene>
    <name evidence="2" type="ORF">EGW08_017277</name>
</gene>
<sequence length="538" mass="59398">MSPALYKGSQFERQISEASDLMAAPESEDIYAFLEGVERGAYVEKARSEHYCVGQSGEKERDSFAFTPPECGDETINPFHRENHTETLGPASPSFLENEKYGFEYGDKDLDEIDAIDPNRSDKIDMLTADNNGLYTLCLDKDQNATRASNNSSDSAINCHISAHSEDVGQGVLSFKPKLKSFTQPFTDVKEIHENLSGESSTTNTSTSTSSVLVSGHAEWSPQPDLSFDLFDDSCLTSSADGHQCLGAIQSQDLVETESTHRDNKILVMKHEKSSPENNQHHSLSVSTNRNYQKVRFDKRKQEFLFYDFEIISHLPVPSPQAKVLKSCLKEDQIPPETHSLDGCSQDLFDSPSQVTLFKSPDIEVNVSSGNNSSTNNVFEIWYEKNTNIVVQAATSLLCQDSINDSQELFSSGDTESPRTNAKSLDTKSSFAKKIVPESSAGINLSHEGTFYLLKHSSATAFQATDRQMLSRNTWPSAPPSHGSNRDSLDLFSQSQPVSQDTCDSISHPLHPVSLSLTPKCQKGKDPETPDLFSADSE</sequence>
<evidence type="ECO:0000313" key="3">
    <source>
        <dbReference type="Proteomes" id="UP000271974"/>
    </source>
</evidence>
<proteinExistence type="predicted"/>
<dbReference type="AlphaFoldDB" id="A0A3S1B4Q8"/>
<name>A0A3S1B4Q8_ELYCH</name>